<feature type="region of interest" description="Disordered" evidence="2">
    <location>
        <begin position="452"/>
        <end position="544"/>
    </location>
</feature>
<comment type="caution">
    <text evidence="3">The sequence shown here is derived from an EMBL/GenBank/DDBJ whole genome shotgun (WGS) entry which is preliminary data.</text>
</comment>
<dbReference type="EMBL" id="LAVV01001921">
    <property type="protein sequence ID" value="KNZ63212.1"/>
    <property type="molecule type" value="Genomic_DNA"/>
</dbReference>
<dbReference type="VEuPathDB" id="FungiDB:VP01_1172g7"/>
<feature type="compositionally biased region" description="Low complexity" evidence="2">
    <location>
        <begin position="495"/>
        <end position="510"/>
    </location>
</feature>
<name>A0A0L6VRF3_9BASI</name>
<evidence type="ECO:0000256" key="2">
    <source>
        <dbReference type="SAM" id="MobiDB-lite"/>
    </source>
</evidence>
<dbReference type="OrthoDB" id="2503217at2759"/>
<feature type="region of interest" description="Disordered" evidence="2">
    <location>
        <begin position="578"/>
        <end position="615"/>
    </location>
</feature>
<dbReference type="Gene3D" id="1.10.287.1490">
    <property type="match status" value="1"/>
</dbReference>
<proteinExistence type="predicted"/>
<dbReference type="Proteomes" id="UP000037035">
    <property type="component" value="Unassembled WGS sequence"/>
</dbReference>
<protein>
    <submittedName>
        <fullName evidence="3">Uncharacterized protein</fullName>
    </submittedName>
</protein>
<dbReference type="SUPFAM" id="SSF46579">
    <property type="entry name" value="Prefoldin"/>
    <property type="match status" value="1"/>
</dbReference>
<feature type="compositionally biased region" description="Polar residues" evidence="2">
    <location>
        <begin position="682"/>
        <end position="698"/>
    </location>
</feature>
<keyword evidence="4" id="KW-1185">Reference proteome</keyword>
<sequence length="718" mass="81140">MTRPSTACLDRLENEVNDERQKHLVNHFNQFFIQAAKHSVELKAYQKLISESEKNARSDPNSQYWLNQIEEKSLKQGQVQQAINRLITQAVQQIDQHIRTETISIIRALHSDGFFDKPGKNSNSNSTALKTIEKNINNERKEREESLVELKKEFESYRTFNNDRLKELQESLENHKSFSETRFKSLEETHRQQISSLKAGLKLNNQQQQNSPQLPIEQPDPAYLKRLIKEEITVQLPAIYTKPDNLPNDLVTKQSFKDTIQQIKDQIDLLCQQTTEALNDIEPQIKQITDAIQHQITKSTKTVISDGYQEIAILINESVVQLQQQVDKLQPVINSSSEKIDQLESINMNLESQIDQKLNSNLDVQVKEKLHSELEGLNKQLAQLKGSQTDCDNRYNFCKGLQSEISKLQSKQGTLRSSVTKLEKIVTDAQSQFKEVELRIKPLQDRIDGVETSVQNSNDPRHQSPPSTSTALQANHSSQHHGRTSQTPPSPPPHNNSNNSNTTHTFFPSTYSHDAYTQHKEPLRQPPKASRASISTSPAGAPCSQNISIASRLTNAPSQTGSPGSGQINGEKANYHKRTFSRESSHSQSIQPSGGGSSLWGISGPPKGPGQNNGYAVQAVPYEQPQSEPSYAYQNQPKNQQVSSIPLAKRLKNDPNILPQPVHHNPYSIKNNNSNNTHDHQTSYNHHNYQLHKQSQPQQPNPYHYKKNPAHASKWPAP</sequence>
<dbReference type="AlphaFoldDB" id="A0A0L6VRF3"/>
<accession>A0A0L6VRF3</accession>
<reference evidence="3 4" key="1">
    <citation type="submission" date="2015-08" db="EMBL/GenBank/DDBJ databases">
        <title>Next Generation Sequencing and Analysis of the Genome of Puccinia sorghi L Schw, the Causal Agent of Maize Common Rust.</title>
        <authorList>
            <person name="Rochi L."/>
            <person name="Burguener G."/>
            <person name="Darino M."/>
            <person name="Turjanski A."/>
            <person name="Kreff E."/>
            <person name="Dieguez M.J."/>
            <person name="Sacco F."/>
        </authorList>
    </citation>
    <scope>NUCLEOTIDE SEQUENCE [LARGE SCALE GENOMIC DNA]</scope>
    <source>
        <strain evidence="3 4">RO10H11247</strain>
    </source>
</reference>
<organism evidence="3 4">
    <name type="scientific">Puccinia sorghi</name>
    <dbReference type="NCBI Taxonomy" id="27349"/>
    <lineage>
        <taxon>Eukaryota</taxon>
        <taxon>Fungi</taxon>
        <taxon>Dikarya</taxon>
        <taxon>Basidiomycota</taxon>
        <taxon>Pucciniomycotina</taxon>
        <taxon>Pucciniomycetes</taxon>
        <taxon>Pucciniales</taxon>
        <taxon>Pucciniaceae</taxon>
        <taxon>Puccinia</taxon>
    </lineage>
</organism>
<keyword evidence="1" id="KW-0175">Coiled coil</keyword>
<feature type="region of interest" description="Disordered" evidence="2">
    <location>
        <begin position="652"/>
        <end position="718"/>
    </location>
</feature>
<feature type="coiled-coil region" evidence="1">
    <location>
        <begin position="333"/>
        <end position="387"/>
    </location>
</feature>
<feature type="compositionally biased region" description="Polar residues" evidence="2">
    <location>
        <begin position="532"/>
        <end position="544"/>
    </location>
</feature>
<evidence type="ECO:0000313" key="3">
    <source>
        <dbReference type="EMBL" id="KNZ63212.1"/>
    </source>
</evidence>
<gene>
    <name evidence="3" type="ORF">VP01_1172g7</name>
</gene>
<evidence type="ECO:0000256" key="1">
    <source>
        <dbReference type="SAM" id="Coils"/>
    </source>
</evidence>
<feature type="compositionally biased region" description="Polar residues" evidence="2">
    <location>
        <begin position="452"/>
        <end position="477"/>
    </location>
</feature>
<evidence type="ECO:0000313" key="4">
    <source>
        <dbReference type="Proteomes" id="UP000037035"/>
    </source>
</evidence>